<keyword evidence="1" id="KW-0472">Membrane</keyword>
<proteinExistence type="predicted"/>
<keyword evidence="1" id="KW-0812">Transmembrane</keyword>
<evidence type="ECO:0000256" key="1">
    <source>
        <dbReference type="SAM" id="Phobius"/>
    </source>
</evidence>
<dbReference type="EMBL" id="MF001355">
    <property type="protein sequence ID" value="ASZ76490.1"/>
    <property type="molecule type" value="Genomic_DNA"/>
</dbReference>
<reference evidence="2 3" key="1">
    <citation type="submission" date="2017-04" db="EMBL/GenBank/DDBJ databases">
        <title>Complete Genome Sequence of Lytic Bacteriophage PM2 Infecting Proteus mirabilis Isolates.</title>
        <authorList>
            <person name="Kim D."/>
            <person name="Kim Y.J."/>
            <person name="Han B.K."/>
            <person name="Kim H."/>
        </authorList>
    </citation>
    <scope>NUCLEOTIDE SEQUENCE [LARGE SCALE GENOMIC DNA]</scope>
</reference>
<keyword evidence="3" id="KW-1185">Reference proteome</keyword>
<dbReference type="GeneID" id="65109643"/>
<sequence length="32" mass="3929">MEYLLAFIIWFPVICLMAGFLYEDTQPWFKEI</sequence>
<organism evidence="2 3">
    <name type="scientific">Proteus phage PM2</name>
    <dbReference type="NCBI Taxonomy" id="2025809"/>
    <lineage>
        <taxon>Viruses</taxon>
        <taxon>Duplodnaviria</taxon>
        <taxon>Heunggongvirae</taxon>
        <taxon>Uroviricota</taxon>
        <taxon>Caudoviricetes</taxon>
        <taxon>Pantevenvirales</taxon>
        <taxon>Straboviridae</taxon>
        <taxon>Bragavirus</taxon>
        <taxon>Bragavirus pm2</taxon>
    </lineage>
</organism>
<dbReference type="KEGG" id="vg:65109643"/>
<name>A0A249XWY4_9CAUD</name>
<keyword evidence="1" id="KW-1133">Transmembrane helix</keyword>
<evidence type="ECO:0000313" key="3">
    <source>
        <dbReference type="Proteomes" id="UP000257595"/>
    </source>
</evidence>
<protein>
    <submittedName>
        <fullName evidence="2">Uncharacterized protein</fullName>
    </submittedName>
</protein>
<dbReference type="Proteomes" id="UP000257595">
    <property type="component" value="Segment"/>
</dbReference>
<feature type="transmembrane region" description="Helical" evidence="1">
    <location>
        <begin position="6"/>
        <end position="22"/>
    </location>
</feature>
<evidence type="ECO:0000313" key="2">
    <source>
        <dbReference type="EMBL" id="ASZ76490.1"/>
    </source>
</evidence>
<dbReference type="RefSeq" id="YP_010092098.1">
    <property type="nucleotide sequence ID" value="NC_055727.1"/>
</dbReference>
<accession>A0A249XWY4</accession>